<dbReference type="PROSITE" id="PS51384">
    <property type="entry name" value="FAD_FR"/>
    <property type="match status" value="1"/>
</dbReference>
<evidence type="ECO:0000256" key="2">
    <source>
        <dbReference type="ARBA" id="ARBA00022630"/>
    </source>
</evidence>
<reference evidence="14 15" key="1">
    <citation type="submission" date="2023-03" db="EMBL/GenBank/DDBJ databases">
        <title>Draft genome sequence of Thalassotalea eurytherma JCM 18482T.</title>
        <authorList>
            <person name="Sawabe T."/>
        </authorList>
    </citation>
    <scope>NUCLEOTIDE SEQUENCE [LARGE SCALE GENOMIC DNA]</scope>
    <source>
        <strain evidence="14 15">JCM 18482</strain>
    </source>
</reference>
<comment type="caution">
    <text evidence="14">The sequence shown here is derived from an EMBL/GenBank/DDBJ whole genome shotgun (WGS) entry which is preliminary data.</text>
</comment>
<dbReference type="SUPFAM" id="SSF63380">
    <property type="entry name" value="Riboflavin synthase domain-like"/>
    <property type="match status" value="1"/>
</dbReference>
<name>A0ABQ6H653_9GAMM</name>
<evidence type="ECO:0000313" key="14">
    <source>
        <dbReference type="EMBL" id="GLX83636.1"/>
    </source>
</evidence>
<dbReference type="InterPro" id="IPR017927">
    <property type="entry name" value="FAD-bd_FR_type"/>
</dbReference>
<evidence type="ECO:0000313" key="15">
    <source>
        <dbReference type="Proteomes" id="UP001157133"/>
    </source>
</evidence>
<dbReference type="Gene3D" id="2.40.30.10">
    <property type="entry name" value="Translation factors"/>
    <property type="match status" value="1"/>
</dbReference>
<dbReference type="Gene3D" id="3.40.50.80">
    <property type="entry name" value="Nucleotide-binding domain of ferredoxin-NADP reductase (FNR) module"/>
    <property type="match status" value="1"/>
</dbReference>
<protein>
    <submittedName>
        <fullName evidence="14">Electron transfer protein FdxB</fullName>
    </submittedName>
</protein>
<feature type="transmembrane region" description="Helical" evidence="11">
    <location>
        <begin position="91"/>
        <end position="108"/>
    </location>
</feature>
<dbReference type="EMBL" id="BSSU01000018">
    <property type="protein sequence ID" value="GLX83636.1"/>
    <property type="molecule type" value="Genomic_DNA"/>
</dbReference>
<gene>
    <name evidence="14" type="primary">fdxB</name>
    <name evidence="14" type="ORF">theurythT_30890</name>
</gene>
<sequence>MNTTSPESIDNYTSLWQDNIPHIAWGSVLLFIGYILGYGLIITLTTQGILPYPIASFFCIYLAYVGFTIVHDAGHGSIIEEGSLLKPIESIMGWISAVPLLLLPYSMFKHIHNRHHAYTNDPERDPDHFSFGKKWYQVALNCLFIPLKYHIMAHTTLRHDPCIRRTHLTSLLYFLVIGFSITILMTSGFAKDVIYLLLIPNVFAVFILALLFDYLPHHPHKSLARYHNSRVYPSKWLNFLLLGQNYHLIHHMYPKVPWYLYRNVYLQTLPDLIKRNAPIEDIGKGPRAGFLRSPHVKSLQPDGAAINRLLAVDKVEQLTDESISVKFKLPNNQPLKFSAGQYLTISKCFDGKQVTRCYSICSSPKENDLTIAVKAISGGLMSNFLNNKLSPQQELIVKGPYGSFIYPPAHEKRTELLTLIAVGSGITPILSILKTSLFTEENTRIKLIYADENKSSLMFYHQLEQLKEQFSQRFQIHYVLKDNRELVHAMQGRINKSALKVLLADLTTGRKNDILAHTDFYFCGATELKRDLLSIFDGKINDTRVHTEQFTQSLASPRGRLHKIDIKIANEQSHTISVASNQTLLEVALANDINLPHGCSSGHCGSCICKVEQGKANNICDDVAGLSRAEKAAGYVLSCQCKPLEDMKVFINL</sequence>
<dbReference type="PANTHER" id="PTHR47354:SF8">
    <property type="entry name" value="1,2-PHENYLACETYL-COA EPOXIDASE, SUBUNIT E"/>
    <property type="match status" value="1"/>
</dbReference>
<keyword evidence="11" id="KW-1133">Transmembrane helix</keyword>
<dbReference type="InterPro" id="IPR050415">
    <property type="entry name" value="MRET"/>
</dbReference>
<dbReference type="RefSeq" id="WP_284209111.1">
    <property type="nucleotide sequence ID" value="NZ_BSSU01000018.1"/>
</dbReference>
<keyword evidence="5" id="KW-0274">FAD</keyword>
<feature type="transmembrane region" description="Helical" evidence="11">
    <location>
        <begin position="168"/>
        <end position="187"/>
    </location>
</feature>
<accession>A0ABQ6H653</accession>
<dbReference type="InterPro" id="IPR039261">
    <property type="entry name" value="FNR_nucleotide-bd"/>
</dbReference>
<evidence type="ECO:0000256" key="1">
    <source>
        <dbReference type="ARBA" id="ARBA00001974"/>
    </source>
</evidence>
<dbReference type="PROSITE" id="PS00197">
    <property type="entry name" value="2FE2S_FER_1"/>
    <property type="match status" value="1"/>
</dbReference>
<evidence type="ECO:0000256" key="6">
    <source>
        <dbReference type="ARBA" id="ARBA00023002"/>
    </source>
</evidence>
<keyword evidence="7" id="KW-0408">Iron</keyword>
<dbReference type="CDD" id="cd00207">
    <property type="entry name" value="fer2"/>
    <property type="match status" value="1"/>
</dbReference>
<proteinExistence type="predicted"/>
<dbReference type="Pfam" id="PF00175">
    <property type="entry name" value="NAD_binding_1"/>
    <property type="match status" value="1"/>
</dbReference>
<keyword evidence="9" id="KW-0830">Ubiquinone</keyword>
<comment type="cofactor">
    <cofactor evidence="1">
        <name>FAD</name>
        <dbReference type="ChEBI" id="CHEBI:57692"/>
    </cofactor>
</comment>
<dbReference type="InterPro" id="IPR001433">
    <property type="entry name" value="OxRdtase_FAD/NAD-bd"/>
</dbReference>
<dbReference type="InterPro" id="IPR008333">
    <property type="entry name" value="Cbr1-like_FAD-bd_dom"/>
</dbReference>
<dbReference type="Pfam" id="PF00111">
    <property type="entry name" value="Fer2"/>
    <property type="match status" value="1"/>
</dbReference>
<dbReference type="CDD" id="cd06214">
    <property type="entry name" value="PA_degradation_oxidoreductase_like"/>
    <property type="match status" value="1"/>
</dbReference>
<feature type="transmembrane region" description="Helical" evidence="11">
    <location>
        <begin position="193"/>
        <end position="215"/>
    </location>
</feature>
<dbReference type="InterPro" id="IPR005804">
    <property type="entry name" value="FA_desaturase_dom"/>
</dbReference>
<comment type="cofactor">
    <cofactor evidence="10">
        <name>[2Fe-2S] cluster</name>
        <dbReference type="ChEBI" id="CHEBI:190135"/>
    </cofactor>
</comment>
<keyword evidence="6" id="KW-0560">Oxidoreductase</keyword>
<evidence type="ECO:0000259" key="12">
    <source>
        <dbReference type="PROSITE" id="PS51085"/>
    </source>
</evidence>
<evidence type="ECO:0000256" key="7">
    <source>
        <dbReference type="ARBA" id="ARBA00023004"/>
    </source>
</evidence>
<dbReference type="InterPro" id="IPR017938">
    <property type="entry name" value="Riboflavin_synthase-like_b-brl"/>
</dbReference>
<evidence type="ECO:0000256" key="9">
    <source>
        <dbReference type="ARBA" id="ARBA00023075"/>
    </source>
</evidence>
<dbReference type="Proteomes" id="UP001157133">
    <property type="component" value="Unassembled WGS sequence"/>
</dbReference>
<dbReference type="SUPFAM" id="SSF54292">
    <property type="entry name" value="2Fe-2S ferredoxin-like"/>
    <property type="match status" value="1"/>
</dbReference>
<evidence type="ECO:0000256" key="4">
    <source>
        <dbReference type="ARBA" id="ARBA00022723"/>
    </source>
</evidence>
<evidence type="ECO:0000256" key="8">
    <source>
        <dbReference type="ARBA" id="ARBA00023014"/>
    </source>
</evidence>
<dbReference type="Pfam" id="PF00487">
    <property type="entry name" value="FA_desaturase"/>
    <property type="match status" value="1"/>
</dbReference>
<evidence type="ECO:0000256" key="11">
    <source>
        <dbReference type="SAM" id="Phobius"/>
    </source>
</evidence>
<dbReference type="Pfam" id="PF00970">
    <property type="entry name" value="FAD_binding_6"/>
    <property type="match status" value="1"/>
</dbReference>
<evidence type="ECO:0000256" key="5">
    <source>
        <dbReference type="ARBA" id="ARBA00022827"/>
    </source>
</evidence>
<keyword evidence="4" id="KW-0479">Metal-binding</keyword>
<evidence type="ECO:0000256" key="10">
    <source>
        <dbReference type="ARBA" id="ARBA00034078"/>
    </source>
</evidence>
<keyword evidence="2" id="KW-0285">Flavoprotein</keyword>
<evidence type="ECO:0000259" key="13">
    <source>
        <dbReference type="PROSITE" id="PS51384"/>
    </source>
</evidence>
<keyword evidence="3" id="KW-0001">2Fe-2S</keyword>
<dbReference type="Gene3D" id="3.10.20.30">
    <property type="match status" value="1"/>
</dbReference>
<feature type="transmembrane region" description="Helical" evidence="11">
    <location>
        <begin position="49"/>
        <end position="71"/>
    </location>
</feature>
<keyword evidence="11" id="KW-0472">Membrane</keyword>
<organism evidence="14 15">
    <name type="scientific">Thalassotalea eurytherma</name>
    <dbReference type="NCBI Taxonomy" id="1144278"/>
    <lineage>
        <taxon>Bacteria</taxon>
        <taxon>Pseudomonadati</taxon>
        <taxon>Pseudomonadota</taxon>
        <taxon>Gammaproteobacteria</taxon>
        <taxon>Alteromonadales</taxon>
        <taxon>Colwelliaceae</taxon>
        <taxon>Thalassotalea</taxon>
    </lineage>
</organism>
<evidence type="ECO:0000256" key="3">
    <source>
        <dbReference type="ARBA" id="ARBA00022714"/>
    </source>
</evidence>
<keyword evidence="15" id="KW-1185">Reference proteome</keyword>
<feature type="domain" description="FAD-binding FR-type" evidence="13">
    <location>
        <begin position="305"/>
        <end position="407"/>
    </location>
</feature>
<keyword evidence="8" id="KW-0411">Iron-sulfur</keyword>
<dbReference type="InterPro" id="IPR006058">
    <property type="entry name" value="2Fe2S_fd_BS"/>
</dbReference>
<dbReference type="InterPro" id="IPR001041">
    <property type="entry name" value="2Fe-2S_ferredoxin-type"/>
</dbReference>
<keyword evidence="11" id="KW-0812">Transmembrane</keyword>
<dbReference type="InterPro" id="IPR012675">
    <property type="entry name" value="Beta-grasp_dom_sf"/>
</dbReference>
<feature type="domain" description="2Fe-2S ferredoxin-type" evidence="12">
    <location>
        <begin position="562"/>
        <end position="653"/>
    </location>
</feature>
<dbReference type="PROSITE" id="PS51085">
    <property type="entry name" value="2FE2S_FER_2"/>
    <property type="match status" value="1"/>
</dbReference>
<dbReference type="PANTHER" id="PTHR47354">
    <property type="entry name" value="NADH OXIDOREDUCTASE HCR"/>
    <property type="match status" value="1"/>
</dbReference>
<dbReference type="InterPro" id="IPR036010">
    <property type="entry name" value="2Fe-2S_ferredoxin-like_sf"/>
</dbReference>
<dbReference type="SUPFAM" id="SSF52343">
    <property type="entry name" value="Ferredoxin reductase-like, C-terminal NADP-linked domain"/>
    <property type="match status" value="1"/>
</dbReference>
<feature type="transmembrane region" description="Helical" evidence="11">
    <location>
        <begin position="20"/>
        <end position="42"/>
    </location>
</feature>